<accession>A0A1H1E994</accession>
<dbReference type="SUPFAM" id="SSF53756">
    <property type="entry name" value="UDP-Glycosyltransferase/glycogen phosphorylase"/>
    <property type="match status" value="1"/>
</dbReference>
<dbReference type="CDD" id="cd00761">
    <property type="entry name" value="Glyco_tranf_GTA_type"/>
    <property type="match status" value="1"/>
</dbReference>
<keyword evidence="4 8" id="KW-0808">Transferase</keyword>
<dbReference type="GO" id="GO:0019350">
    <property type="term" value="P:teichoic acid biosynthetic process"/>
    <property type="evidence" value="ECO:0007669"/>
    <property type="project" value="UniProtKB-KW"/>
</dbReference>
<name>A0A1H1E994_9ACTN</name>
<dbReference type="SUPFAM" id="SSF53448">
    <property type="entry name" value="Nucleotide-diphospho-sugar transferases"/>
    <property type="match status" value="1"/>
</dbReference>
<dbReference type="Gene3D" id="3.40.50.12580">
    <property type="match status" value="1"/>
</dbReference>
<dbReference type="Gene3D" id="3.90.550.10">
    <property type="entry name" value="Spore Coat Polysaccharide Biosynthesis Protein SpsA, Chain A"/>
    <property type="match status" value="1"/>
</dbReference>
<dbReference type="InterPro" id="IPR051612">
    <property type="entry name" value="Teichoic_Acid_Biosynth"/>
</dbReference>
<dbReference type="PANTHER" id="PTHR37316">
    <property type="entry name" value="TEICHOIC ACID GLYCEROL-PHOSPHATE PRIMASE"/>
    <property type="match status" value="1"/>
</dbReference>
<dbReference type="Pfam" id="PF04464">
    <property type="entry name" value="Glyphos_transf"/>
    <property type="match status" value="1"/>
</dbReference>
<evidence type="ECO:0000313" key="9">
    <source>
        <dbReference type="Proteomes" id="UP000217103"/>
    </source>
</evidence>
<keyword evidence="6" id="KW-0472">Membrane</keyword>
<dbReference type="OrthoDB" id="3183633at2"/>
<evidence type="ECO:0000256" key="1">
    <source>
        <dbReference type="ARBA" id="ARBA00004202"/>
    </source>
</evidence>
<dbReference type="InterPro" id="IPR007554">
    <property type="entry name" value="Glycerophosphate_synth"/>
</dbReference>
<proteinExistence type="inferred from homology"/>
<dbReference type="InterPro" id="IPR043148">
    <property type="entry name" value="TagF_C"/>
</dbReference>
<dbReference type="Pfam" id="PF00535">
    <property type="entry name" value="Glycos_transf_2"/>
    <property type="match status" value="1"/>
</dbReference>
<gene>
    <name evidence="8" type="ORF">SAMN04489764_2376</name>
</gene>
<dbReference type="Gene3D" id="3.40.50.11820">
    <property type="match status" value="1"/>
</dbReference>
<dbReference type="EMBL" id="FNKK01000002">
    <property type="protein sequence ID" value="SDQ85381.1"/>
    <property type="molecule type" value="Genomic_DNA"/>
</dbReference>
<dbReference type="GO" id="GO:0005886">
    <property type="term" value="C:plasma membrane"/>
    <property type="evidence" value="ECO:0007669"/>
    <property type="project" value="UniProtKB-SubCell"/>
</dbReference>
<keyword evidence="3" id="KW-1003">Cell membrane</keyword>
<protein>
    <submittedName>
        <fullName evidence="8">CDP-glycerol glycerophosphotransferase</fullName>
    </submittedName>
</protein>
<dbReference type="InterPro" id="IPR001173">
    <property type="entry name" value="Glyco_trans_2-like"/>
</dbReference>
<evidence type="ECO:0000256" key="6">
    <source>
        <dbReference type="ARBA" id="ARBA00023136"/>
    </source>
</evidence>
<evidence type="ECO:0000256" key="5">
    <source>
        <dbReference type="ARBA" id="ARBA00022944"/>
    </source>
</evidence>
<reference evidence="8 9" key="1">
    <citation type="submission" date="2016-10" db="EMBL/GenBank/DDBJ databases">
        <authorList>
            <person name="de Groot N.N."/>
        </authorList>
    </citation>
    <scope>NUCLEOTIDE SEQUENCE [LARGE SCALE GENOMIC DNA]</scope>
    <source>
        <strain evidence="8 9">DSM 43794</strain>
    </source>
</reference>
<feature type="domain" description="Glycosyltransferase 2-like" evidence="7">
    <location>
        <begin position="5"/>
        <end position="169"/>
    </location>
</feature>
<dbReference type="Proteomes" id="UP000217103">
    <property type="component" value="Unassembled WGS sequence"/>
</dbReference>
<evidence type="ECO:0000256" key="4">
    <source>
        <dbReference type="ARBA" id="ARBA00022679"/>
    </source>
</evidence>
<evidence type="ECO:0000313" key="8">
    <source>
        <dbReference type="EMBL" id="SDQ85381.1"/>
    </source>
</evidence>
<dbReference type="InterPro" id="IPR029044">
    <property type="entry name" value="Nucleotide-diphossugar_trans"/>
</dbReference>
<evidence type="ECO:0000259" key="7">
    <source>
        <dbReference type="Pfam" id="PF00535"/>
    </source>
</evidence>
<dbReference type="GO" id="GO:0047355">
    <property type="term" value="F:CDP-glycerol glycerophosphotransferase activity"/>
    <property type="evidence" value="ECO:0007669"/>
    <property type="project" value="InterPro"/>
</dbReference>
<organism evidence="8 9">
    <name type="scientific">Thermostaphylospora chromogena</name>
    <dbReference type="NCBI Taxonomy" id="35622"/>
    <lineage>
        <taxon>Bacteria</taxon>
        <taxon>Bacillati</taxon>
        <taxon>Actinomycetota</taxon>
        <taxon>Actinomycetes</taxon>
        <taxon>Streptosporangiales</taxon>
        <taxon>Thermomonosporaceae</taxon>
        <taxon>Thermostaphylospora</taxon>
    </lineage>
</organism>
<dbReference type="InterPro" id="IPR043149">
    <property type="entry name" value="TagF_N"/>
</dbReference>
<keyword evidence="5" id="KW-0777">Teichoic acid biosynthesis</keyword>
<dbReference type="PANTHER" id="PTHR37316:SF3">
    <property type="entry name" value="TEICHOIC ACID GLYCEROL-PHOSPHATE TRANSFERASE"/>
    <property type="match status" value="1"/>
</dbReference>
<keyword evidence="9" id="KW-1185">Reference proteome</keyword>
<evidence type="ECO:0000256" key="2">
    <source>
        <dbReference type="ARBA" id="ARBA00010488"/>
    </source>
</evidence>
<comment type="subcellular location">
    <subcellularLocation>
        <location evidence="1">Cell membrane</location>
        <topology evidence="1">Peripheral membrane protein</topology>
    </subcellularLocation>
</comment>
<dbReference type="AlphaFoldDB" id="A0A1H1E994"/>
<comment type="similarity">
    <text evidence="2">Belongs to the CDP-glycerol glycerophosphotransferase family.</text>
</comment>
<evidence type="ECO:0000256" key="3">
    <source>
        <dbReference type="ARBA" id="ARBA00022475"/>
    </source>
</evidence>
<dbReference type="STRING" id="35622.SAMN04489764_2376"/>
<dbReference type="RefSeq" id="WP_093259088.1">
    <property type="nucleotide sequence ID" value="NZ_FNKK01000002.1"/>
</dbReference>
<sequence>MPDCTVVVIAYNDAARLPRAVRSVLDQTLRNLQVIIVDDGSTDHTPDVVAELCAQDHRVRAIRRPINSGGCGAPRNDGLAAVTTPYVMFLDSDDTLPPHACKSLLMEIERTRSDFVTGQMARLHEGSGRRHLYYPHLYRRRTLNGVREDPEMFLDSFATNKLYRAGFLRRHRLWFDEDVHFEDHVFSARLLCATRRFAVVPWVVYEWRRAAERPGTRTSISRSVREMDNVRHRLRAARLSDAVLRETGHADLLPARHHRFLRQDLRVYLTPLPALDRVWVKEFAALVRPYLEEIRAVDPDVFDRVDPMTKVCAHLIMADRVEELEVAARSLGGAAPRRVVRENGRTYWGTTPEPGMDITRLRMAELPFTASRLRHEITEMSVTGTTLTLSLRTYDPFGVLDRNPGCALELRLRGLRVRLAPHRRDDALHSEASVDLAATVPERLGFAGRDYPVVAAVRPDGRTTRDRLLVSPTTPPVTVAIPGHEVTVGPEGAAAVLRVRWRREGLLQHAPRLLDLRKRVVKRLGSPALKLKAYKLLIRVVPRRPDLALFEADVGKGYTGNPRYIYEELRRRDLPIHAVWSMAPGRSRRHGPPPGTPRVRRMSWRYVWTLARAAYWVDSHGLPLDFPKPRGTRYLQTWHGQGIKSIGYDAPDLRGDFSGPREQWRAAVARWDALVSPSEEFERIFLPANGYTGRVLRFGSPRCDVLVRGDRDVAARVRERLEIPDDRGILLYAPTYRDSAKYSGRSVRADLTEMAEALADRWVLVLRTHPVERYRVPPHLRYFVRHAGSYPEINDLLLASDVLITDYSSLMCDYAVTGKPMLFLIDDWDEYRHRERGVHHDLPAIAPGPCVTTTAELIDAVRDLDRVREAYADRYAAFRRMWCADERGEAAARVVDAFFDRPATRRAAHAARWALAAAVAGRLGPRRPR</sequence>